<proteinExistence type="predicted"/>
<dbReference type="AlphaFoldDB" id="A0A371EVR2"/>
<sequence>MTILDEHAHAHGKHACAWLALTVHNYASKSMICNIEARLDNFQSNNPPLFKGGYNPNHAQNLLEKLRISSKIWSA</sequence>
<evidence type="ECO:0000313" key="2">
    <source>
        <dbReference type="Proteomes" id="UP000257109"/>
    </source>
</evidence>
<name>A0A371EVR2_MUCPR</name>
<dbReference type="EMBL" id="QJKJ01011820">
    <property type="protein sequence ID" value="RDX70147.1"/>
    <property type="molecule type" value="Genomic_DNA"/>
</dbReference>
<organism evidence="1 2">
    <name type="scientific">Mucuna pruriens</name>
    <name type="common">Velvet bean</name>
    <name type="synonym">Dolichos pruriens</name>
    <dbReference type="NCBI Taxonomy" id="157652"/>
    <lineage>
        <taxon>Eukaryota</taxon>
        <taxon>Viridiplantae</taxon>
        <taxon>Streptophyta</taxon>
        <taxon>Embryophyta</taxon>
        <taxon>Tracheophyta</taxon>
        <taxon>Spermatophyta</taxon>
        <taxon>Magnoliopsida</taxon>
        <taxon>eudicotyledons</taxon>
        <taxon>Gunneridae</taxon>
        <taxon>Pentapetalae</taxon>
        <taxon>rosids</taxon>
        <taxon>fabids</taxon>
        <taxon>Fabales</taxon>
        <taxon>Fabaceae</taxon>
        <taxon>Papilionoideae</taxon>
        <taxon>50 kb inversion clade</taxon>
        <taxon>NPAAA clade</taxon>
        <taxon>indigoferoid/millettioid clade</taxon>
        <taxon>Phaseoleae</taxon>
        <taxon>Mucuna</taxon>
    </lineage>
</organism>
<protein>
    <submittedName>
        <fullName evidence="1">Uncharacterized protein</fullName>
    </submittedName>
</protein>
<evidence type="ECO:0000313" key="1">
    <source>
        <dbReference type="EMBL" id="RDX70147.1"/>
    </source>
</evidence>
<reference evidence="1" key="1">
    <citation type="submission" date="2018-05" db="EMBL/GenBank/DDBJ databases">
        <title>Draft genome of Mucuna pruriens seed.</title>
        <authorList>
            <person name="Nnadi N.E."/>
            <person name="Vos R."/>
            <person name="Hasami M.H."/>
            <person name="Devisetty U.K."/>
            <person name="Aguiy J.C."/>
        </authorList>
    </citation>
    <scope>NUCLEOTIDE SEQUENCE [LARGE SCALE GENOMIC DNA]</scope>
    <source>
        <strain evidence="1">JCA_2017</strain>
    </source>
</reference>
<keyword evidence="2" id="KW-1185">Reference proteome</keyword>
<accession>A0A371EVR2</accession>
<dbReference type="Proteomes" id="UP000257109">
    <property type="component" value="Unassembled WGS sequence"/>
</dbReference>
<feature type="non-terminal residue" evidence="1">
    <location>
        <position position="1"/>
    </location>
</feature>
<comment type="caution">
    <text evidence="1">The sequence shown here is derived from an EMBL/GenBank/DDBJ whole genome shotgun (WGS) entry which is preliminary data.</text>
</comment>
<gene>
    <name evidence="1" type="ORF">CR513_50640</name>
</gene>